<name>A0A194SB43_RHOGW</name>
<dbReference type="SUPFAM" id="SSF57850">
    <property type="entry name" value="RING/U-box"/>
    <property type="match status" value="2"/>
</dbReference>
<gene>
    <name evidence="11" type="ORF">RHOBADRAFT_35278</name>
</gene>
<evidence type="ECO:0000256" key="5">
    <source>
        <dbReference type="ARBA" id="ARBA00022737"/>
    </source>
</evidence>
<feature type="compositionally biased region" description="Low complexity" evidence="9">
    <location>
        <begin position="116"/>
        <end position="144"/>
    </location>
</feature>
<evidence type="ECO:0000313" key="12">
    <source>
        <dbReference type="Proteomes" id="UP000053890"/>
    </source>
</evidence>
<dbReference type="OrthoDB" id="9977870at2759"/>
<dbReference type="GO" id="GO:0016567">
    <property type="term" value="P:protein ubiquitination"/>
    <property type="evidence" value="ECO:0007669"/>
    <property type="project" value="InterPro"/>
</dbReference>
<dbReference type="GeneID" id="28973714"/>
<reference evidence="11 12" key="1">
    <citation type="journal article" date="2015" name="Front. Microbiol.">
        <title>Genome sequence of the plant growth promoting endophytic yeast Rhodotorula graminis WP1.</title>
        <authorList>
            <person name="Firrincieli A."/>
            <person name="Otillar R."/>
            <person name="Salamov A."/>
            <person name="Schmutz J."/>
            <person name="Khan Z."/>
            <person name="Redman R.S."/>
            <person name="Fleck N.D."/>
            <person name="Lindquist E."/>
            <person name="Grigoriev I.V."/>
            <person name="Doty S.L."/>
        </authorList>
    </citation>
    <scope>NUCLEOTIDE SEQUENCE [LARGE SCALE GENOMIC DNA]</scope>
    <source>
        <strain evidence="11 12">WP1</strain>
    </source>
</reference>
<protein>
    <recommendedName>
        <fullName evidence="2">RBR-type E3 ubiquitin transferase</fullName>
        <ecNumber evidence="2">2.3.2.31</ecNumber>
    </recommendedName>
</protein>
<dbReference type="OMA" id="ETCTICK"/>
<dbReference type="Proteomes" id="UP000053890">
    <property type="component" value="Unassembled WGS sequence"/>
</dbReference>
<sequence length="433" mass="46937">MSDEPLSLELAALIASLHLSDLAALGDSRKGKARQGEVDDEECACAMYASELEAVEQVEADRRFALSFESAGHADGPVLDELSAQEEVASYDHEIAVAVSRGRTFEQARRSATASRSSSCSASSRASRSTSLTRPSTSSPSPGLDAPPVPPLPSTSGPRAPCVICTERVASHSAVTVPCADQHVYCAECLCALFRAATRDESLFPPRCDGVPIPVALVAPHLSPADLTAFEKKAIEFRTPDRLYCATATCSAFLGPTSETKRGVECGSCGAQTCEACKAPWHGLFGLCGASGDDEAAALLERDMHFRRCPGCRRVVELDTGCFHMTCLCSTQFCYLCAAPWKTCTCPQWDEDRLVRAAEVRVQAEAPHVRPAPQLVERMVEQLRVNHECAHRSWCYRPGGGQCHSCYNHLRGYLLRCRGCQMTACVRCQRNRL</sequence>
<evidence type="ECO:0000256" key="1">
    <source>
        <dbReference type="ARBA" id="ARBA00001798"/>
    </source>
</evidence>
<accession>A0A194SB43</accession>
<keyword evidence="5" id="KW-0677">Repeat</keyword>
<evidence type="ECO:0000256" key="7">
    <source>
        <dbReference type="ARBA" id="ARBA00022786"/>
    </source>
</evidence>
<dbReference type="AlphaFoldDB" id="A0A194SB43"/>
<dbReference type="Pfam" id="PF01485">
    <property type="entry name" value="IBR"/>
    <property type="match status" value="2"/>
</dbReference>
<keyword evidence="8" id="KW-0862">Zinc</keyword>
<dbReference type="InterPro" id="IPR031127">
    <property type="entry name" value="E3_UB_ligase_RBR"/>
</dbReference>
<dbReference type="InterPro" id="IPR044066">
    <property type="entry name" value="TRIAD_supradom"/>
</dbReference>
<keyword evidence="12" id="KW-1185">Reference proteome</keyword>
<proteinExistence type="predicted"/>
<evidence type="ECO:0000259" key="10">
    <source>
        <dbReference type="PROSITE" id="PS51873"/>
    </source>
</evidence>
<dbReference type="SMART" id="SM00647">
    <property type="entry name" value="IBR"/>
    <property type="match status" value="2"/>
</dbReference>
<dbReference type="RefSeq" id="XP_018272670.1">
    <property type="nucleotide sequence ID" value="XM_018413265.1"/>
</dbReference>
<dbReference type="PANTHER" id="PTHR11685">
    <property type="entry name" value="RBR FAMILY RING FINGER AND IBR DOMAIN-CONTAINING"/>
    <property type="match status" value="1"/>
</dbReference>
<dbReference type="InterPro" id="IPR002867">
    <property type="entry name" value="IBR_dom"/>
</dbReference>
<dbReference type="CDD" id="cd22584">
    <property type="entry name" value="Rcat_RBR_unk"/>
    <property type="match status" value="1"/>
</dbReference>
<evidence type="ECO:0000256" key="8">
    <source>
        <dbReference type="ARBA" id="ARBA00022833"/>
    </source>
</evidence>
<dbReference type="GO" id="GO:0008270">
    <property type="term" value="F:zinc ion binding"/>
    <property type="evidence" value="ECO:0007669"/>
    <property type="project" value="UniProtKB-KW"/>
</dbReference>
<keyword evidence="3" id="KW-0808">Transferase</keyword>
<feature type="region of interest" description="Disordered" evidence="9">
    <location>
        <begin position="116"/>
        <end position="154"/>
    </location>
</feature>
<dbReference type="GO" id="GO:0061630">
    <property type="term" value="F:ubiquitin protein ligase activity"/>
    <property type="evidence" value="ECO:0007669"/>
    <property type="project" value="UniProtKB-EC"/>
</dbReference>
<feature type="domain" description="RING-type" evidence="10">
    <location>
        <begin position="158"/>
        <end position="350"/>
    </location>
</feature>
<evidence type="ECO:0000256" key="9">
    <source>
        <dbReference type="SAM" id="MobiDB-lite"/>
    </source>
</evidence>
<evidence type="ECO:0000256" key="3">
    <source>
        <dbReference type="ARBA" id="ARBA00022679"/>
    </source>
</evidence>
<keyword evidence="7" id="KW-0833">Ubl conjugation pathway</keyword>
<evidence type="ECO:0000256" key="4">
    <source>
        <dbReference type="ARBA" id="ARBA00022723"/>
    </source>
</evidence>
<dbReference type="Gene3D" id="1.20.120.1750">
    <property type="match status" value="1"/>
</dbReference>
<dbReference type="EMBL" id="KQ474076">
    <property type="protein sequence ID" value="KPV76621.1"/>
    <property type="molecule type" value="Genomic_DNA"/>
</dbReference>
<evidence type="ECO:0000256" key="6">
    <source>
        <dbReference type="ARBA" id="ARBA00022771"/>
    </source>
</evidence>
<dbReference type="EC" id="2.3.2.31" evidence="2"/>
<evidence type="ECO:0000313" key="11">
    <source>
        <dbReference type="EMBL" id="KPV76621.1"/>
    </source>
</evidence>
<keyword evidence="6" id="KW-0863">Zinc-finger</keyword>
<comment type="catalytic activity">
    <reaction evidence="1">
        <text>[E2 ubiquitin-conjugating enzyme]-S-ubiquitinyl-L-cysteine + [acceptor protein]-L-lysine = [E2 ubiquitin-conjugating enzyme]-L-cysteine + [acceptor protein]-N(6)-ubiquitinyl-L-lysine.</text>
        <dbReference type="EC" id="2.3.2.31"/>
    </reaction>
</comment>
<organism evidence="11 12">
    <name type="scientific">Rhodotorula graminis (strain WP1)</name>
    <dbReference type="NCBI Taxonomy" id="578459"/>
    <lineage>
        <taxon>Eukaryota</taxon>
        <taxon>Fungi</taxon>
        <taxon>Dikarya</taxon>
        <taxon>Basidiomycota</taxon>
        <taxon>Pucciniomycotina</taxon>
        <taxon>Microbotryomycetes</taxon>
        <taxon>Sporidiobolales</taxon>
        <taxon>Sporidiobolaceae</taxon>
        <taxon>Rhodotorula</taxon>
    </lineage>
</organism>
<evidence type="ECO:0000256" key="2">
    <source>
        <dbReference type="ARBA" id="ARBA00012251"/>
    </source>
</evidence>
<dbReference type="STRING" id="578459.A0A194SB43"/>
<dbReference type="PROSITE" id="PS51873">
    <property type="entry name" value="TRIAD"/>
    <property type="match status" value="1"/>
</dbReference>
<keyword evidence="4" id="KW-0479">Metal-binding</keyword>